<comment type="similarity">
    <text evidence="6 18">Belongs to the sugar phosphate cyclases superfamily. Dehydroquinate synthase family.</text>
</comment>
<evidence type="ECO:0000256" key="13">
    <source>
        <dbReference type="ARBA" id="ARBA00022833"/>
    </source>
</evidence>
<keyword evidence="16 18" id="KW-0456">Lyase</keyword>
<feature type="binding site" evidence="18">
    <location>
        <position position="249"/>
    </location>
    <ligand>
        <name>Zn(2+)</name>
        <dbReference type="ChEBI" id="CHEBI:29105"/>
    </ligand>
</feature>
<evidence type="ECO:0000313" key="21">
    <source>
        <dbReference type="EMBL" id="KYH31354.1"/>
    </source>
</evidence>
<feature type="domain" description="3-dehydroquinate synthase N-terminal" evidence="19">
    <location>
        <begin position="70"/>
        <end position="181"/>
    </location>
</feature>
<organism evidence="21 22">
    <name type="scientific">Moorella mulderi DSM 14980</name>
    <dbReference type="NCBI Taxonomy" id="1122241"/>
    <lineage>
        <taxon>Bacteria</taxon>
        <taxon>Bacillati</taxon>
        <taxon>Bacillota</taxon>
        <taxon>Clostridia</taxon>
        <taxon>Neomoorellales</taxon>
        <taxon>Neomoorellaceae</taxon>
        <taxon>Neomoorella</taxon>
    </lineage>
</organism>
<reference evidence="21 22" key="1">
    <citation type="submission" date="2016-02" db="EMBL/GenBank/DDBJ databases">
        <title>Genome sequence of Moorella mulderi DSM 14980.</title>
        <authorList>
            <person name="Poehlein A."/>
            <person name="Daniel R."/>
        </authorList>
    </citation>
    <scope>NUCLEOTIDE SEQUENCE [LARGE SCALE GENOMIC DNA]</scope>
    <source>
        <strain evidence="21 22">DSM 14980</strain>
    </source>
</reference>
<comment type="cofactor">
    <cofactor evidence="3">
        <name>Zn(2+)</name>
        <dbReference type="ChEBI" id="CHEBI:29105"/>
    </cofactor>
</comment>
<feature type="domain" description="3-dehydroquinate synthase C-terminal" evidence="20">
    <location>
        <begin position="183"/>
        <end position="326"/>
    </location>
</feature>
<evidence type="ECO:0000256" key="2">
    <source>
        <dbReference type="ARBA" id="ARBA00001911"/>
    </source>
</evidence>
<dbReference type="PIRSF" id="PIRSF001455">
    <property type="entry name" value="DHQ_synth"/>
    <property type="match status" value="1"/>
</dbReference>
<dbReference type="PANTHER" id="PTHR43622:SF7">
    <property type="entry name" value="3-DEHYDROQUINATE SYNTHASE, CHLOROPLASTIC"/>
    <property type="match status" value="1"/>
</dbReference>
<comment type="cofactor">
    <cofactor evidence="2 18">
        <name>NAD(+)</name>
        <dbReference type="ChEBI" id="CHEBI:57540"/>
    </cofactor>
</comment>
<keyword evidence="17 18" id="KW-0170">Cobalt</keyword>
<dbReference type="AlphaFoldDB" id="A0A151AUK3"/>
<feature type="binding site" evidence="18">
    <location>
        <begin position="171"/>
        <end position="174"/>
    </location>
    <ligand>
        <name>NAD(+)</name>
        <dbReference type="ChEBI" id="CHEBI:57540"/>
    </ligand>
</feature>
<evidence type="ECO:0000256" key="14">
    <source>
        <dbReference type="ARBA" id="ARBA00023027"/>
    </source>
</evidence>
<evidence type="ECO:0000256" key="15">
    <source>
        <dbReference type="ARBA" id="ARBA00023141"/>
    </source>
</evidence>
<dbReference type="Proteomes" id="UP000075670">
    <property type="component" value="Unassembled WGS sequence"/>
</dbReference>
<evidence type="ECO:0000256" key="11">
    <source>
        <dbReference type="ARBA" id="ARBA00022723"/>
    </source>
</evidence>
<comment type="function">
    <text evidence="18">Catalyzes the conversion of 3-deoxy-D-arabino-heptulosonate 7-phosphate (DAHP) to dehydroquinate (DHQ).</text>
</comment>
<dbReference type="NCBIfam" id="TIGR01357">
    <property type="entry name" value="aroB"/>
    <property type="match status" value="1"/>
</dbReference>
<evidence type="ECO:0000256" key="16">
    <source>
        <dbReference type="ARBA" id="ARBA00023239"/>
    </source>
</evidence>
<dbReference type="CDD" id="cd08195">
    <property type="entry name" value="DHQS"/>
    <property type="match status" value="1"/>
</dbReference>
<dbReference type="InterPro" id="IPR016037">
    <property type="entry name" value="DHQ_synth_AroB"/>
</dbReference>
<feature type="binding site" evidence="18">
    <location>
        <begin position="131"/>
        <end position="132"/>
    </location>
    <ligand>
        <name>NAD(+)</name>
        <dbReference type="ChEBI" id="CHEBI:57540"/>
    </ligand>
</feature>
<dbReference type="InterPro" id="IPR050071">
    <property type="entry name" value="Dehydroquinate_synthase"/>
</dbReference>
<dbReference type="HAMAP" id="MF_00110">
    <property type="entry name" value="DHQ_synthase"/>
    <property type="match status" value="1"/>
</dbReference>
<sequence length="357" mass="37915">MAGELKVDLGERTYKIHCGSGLLPEAGSLLKKLDLAAPCLVVSNAIVAGHYWPTLEQSLKAAGFQPHLALVPEGEEAKTLKVAAELYDAALAAGIERGAAIMALGGGVVGDVAGFVAATWLRGVPFIQIPTTILAQVDASVGGKVAVNHPRGKNLIGAFYQPAAVIADLATLATLPPREVRAGLAEVIKYGVIMDAGFFTYLEEHLEGALNREEGVLETIVLRSCALKAEIVARDERESDLRAILNFGHTIGHAVEAATDFAAYRHGEAVAMGMVAAARLAVRRGMFSEEETSRLVRLLQRASLPVDLPAVDPAAFRAALGHDKKVRQGQLRMVLPERLGRVQVTPVSLEEIMAVIC</sequence>
<evidence type="ECO:0000256" key="9">
    <source>
        <dbReference type="ARBA" id="ARBA00022490"/>
    </source>
</evidence>
<evidence type="ECO:0000259" key="19">
    <source>
        <dbReference type="Pfam" id="PF01761"/>
    </source>
</evidence>
<accession>A0A151AUK3</accession>
<dbReference type="SUPFAM" id="SSF56796">
    <property type="entry name" value="Dehydroquinate synthase-like"/>
    <property type="match status" value="1"/>
</dbReference>
<evidence type="ECO:0000256" key="7">
    <source>
        <dbReference type="ARBA" id="ARBA00013031"/>
    </source>
</evidence>
<feature type="binding site" evidence="18">
    <location>
        <begin position="73"/>
        <end position="78"/>
    </location>
    <ligand>
        <name>NAD(+)</name>
        <dbReference type="ChEBI" id="CHEBI:57540"/>
    </ligand>
</feature>
<keyword evidence="14 18" id="KW-0520">NAD</keyword>
<keyword evidence="15 18" id="KW-0057">Aromatic amino acid biosynthesis</keyword>
<evidence type="ECO:0000256" key="6">
    <source>
        <dbReference type="ARBA" id="ARBA00005412"/>
    </source>
</evidence>
<evidence type="ECO:0000256" key="18">
    <source>
        <dbReference type="HAMAP-Rule" id="MF_00110"/>
    </source>
</evidence>
<keyword evidence="12 18" id="KW-0547">Nucleotide-binding</keyword>
<gene>
    <name evidence="18 21" type="primary">aroB</name>
    <name evidence="21" type="ORF">MOMUL_24250</name>
</gene>
<dbReference type="GO" id="GO:0009073">
    <property type="term" value="P:aromatic amino acid family biosynthetic process"/>
    <property type="evidence" value="ECO:0007669"/>
    <property type="project" value="UniProtKB-KW"/>
</dbReference>
<dbReference type="InterPro" id="IPR030960">
    <property type="entry name" value="DHQS/DOIS_N"/>
</dbReference>
<comment type="cofactor">
    <cofactor evidence="18">
        <name>Co(2+)</name>
        <dbReference type="ChEBI" id="CHEBI:48828"/>
    </cofactor>
    <cofactor evidence="18">
        <name>Zn(2+)</name>
        <dbReference type="ChEBI" id="CHEBI:29105"/>
    </cofactor>
    <text evidence="18">Binds 1 divalent metal cation per subunit. Can use either Co(2+) or Zn(2+).</text>
</comment>
<feature type="binding site" evidence="18">
    <location>
        <position position="266"/>
    </location>
    <ligand>
        <name>Zn(2+)</name>
        <dbReference type="ChEBI" id="CHEBI:29105"/>
    </ligand>
</feature>
<proteinExistence type="inferred from homology"/>
<dbReference type="EMBL" id="LTBC01000012">
    <property type="protein sequence ID" value="KYH31354.1"/>
    <property type="molecule type" value="Genomic_DNA"/>
</dbReference>
<dbReference type="GO" id="GO:0009423">
    <property type="term" value="P:chorismate biosynthetic process"/>
    <property type="evidence" value="ECO:0007669"/>
    <property type="project" value="UniProtKB-UniRule"/>
</dbReference>
<comment type="pathway">
    <text evidence="5 18">Metabolic intermediate biosynthesis; chorismate biosynthesis; chorismate from D-erythrose 4-phosphate and phosphoenolpyruvate: step 2/7.</text>
</comment>
<evidence type="ECO:0000256" key="12">
    <source>
        <dbReference type="ARBA" id="ARBA00022741"/>
    </source>
</evidence>
<keyword evidence="10 18" id="KW-0028">Amino-acid biosynthesis</keyword>
<evidence type="ECO:0000256" key="10">
    <source>
        <dbReference type="ARBA" id="ARBA00022605"/>
    </source>
</evidence>
<comment type="subcellular location">
    <subcellularLocation>
        <location evidence="4 18">Cytoplasm</location>
    </subcellularLocation>
</comment>
<feature type="binding site" evidence="18">
    <location>
        <begin position="107"/>
        <end position="111"/>
    </location>
    <ligand>
        <name>NAD(+)</name>
        <dbReference type="ChEBI" id="CHEBI:57540"/>
    </ligand>
</feature>
<evidence type="ECO:0000256" key="4">
    <source>
        <dbReference type="ARBA" id="ARBA00004496"/>
    </source>
</evidence>
<evidence type="ECO:0000259" key="20">
    <source>
        <dbReference type="Pfam" id="PF24621"/>
    </source>
</evidence>
<protein>
    <recommendedName>
        <fullName evidence="8 18">3-dehydroquinate synthase</fullName>
        <shortName evidence="18">DHQS</shortName>
        <ecNumber evidence="7 18">4.2.3.4</ecNumber>
    </recommendedName>
</protein>
<keyword evidence="22" id="KW-1185">Reference proteome</keyword>
<dbReference type="UniPathway" id="UPA00053">
    <property type="reaction ID" value="UER00085"/>
</dbReference>
<feature type="binding site" evidence="18">
    <location>
        <position position="144"/>
    </location>
    <ligand>
        <name>NAD(+)</name>
        <dbReference type="ChEBI" id="CHEBI:57540"/>
    </ligand>
</feature>
<dbReference type="Gene3D" id="1.20.1090.10">
    <property type="entry name" value="Dehydroquinate synthase-like - alpha domain"/>
    <property type="match status" value="1"/>
</dbReference>
<dbReference type="FunFam" id="3.40.50.1970:FF:000007">
    <property type="entry name" value="Pentafunctional AROM polypeptide"/>
    <property type="match status" value="1"/>
</dbReference>
<dbReference type="RefSeq" id="WP_062285202.1">
    <property type="nucleotide sequence ID" value="NZ_LTBC01000012.1"/>
</dbReference>
<dbReference type="GO" id="GO:0008652">
    <property type="term" value="P:amino acid biosynthetic process"/>
    <property type="evidence" value="ECO:0007669"/>
    <property type="project" value="UniProtKB-KW"/>
</dbReference>
<keyword evidence="11 18" id="KW-0479">Metal-binding</keyword>
<evidence type="ECO:0000256" key="3">
    <source>
        <dbReference type="ARBA" id="ARBA00001947"/>
    </source>
</evidence>
<comment type="caution">
    <text evidence="21">The sequence shown here is derived from an EMBL/GenBank/DDBJ whole genome shotgun (WGS) entry which is preliminary data.</text>
</comment>
<comment type="catalytic activity">
    <reaction evidence="1 18">
        <text>7-phospho-2-dehydro-3-deoxy-D-arabino-heptonate = 3-dehydroquinate + phosphate</text>
        <dbReference type="Rhea" id="RHEA:21968"/>
        <dbReference type="ChEBI" id="CHEBI:32364"/>
        <dbReference type="ChEBI" id="CHEBI:43474"/>
        <dbReference type="ChEBI" id="CHEBI:58394"/>
        <dbReference type="EC" id="4.2.3.4"/>
    </reaction>
</comment>
<feature type="binding site" evidence="18">
    <location>
        <position position="186"/>
    </location>
    <ligand>
        <name>Zn(2+)</name>
        <dbReference type="ChEBI" id="CHEBI:29105"/>
    </ligand>
</feature>
<dbReference type="Pfam" id="PF01761">
    <property type="entry name" value="DHQ_synthase"/>
    <property type="match status" value="1"/>
</dbReference>
<dbReference type="Pfam" id="PF24621">
    <property type="entry name" value="DHQS_C"/>
    <property type="match status" value="1"/>
</dbReference>
<keyword evidence="13 18" id="KW-0862">Zinc</keyword>
<evidence type="ECO:0000256" key="1">
    <source>
        <dbReference type="ARBA" id="ARBA00001393"/>
    </source>
</evidence>
<dbReference type="GO" id="GO:0005737">
    <property type="term" value="C:cytoplasm"/>
    <property type="evidence" value="ECO:0007669"/>
    <property type="project" value="UniProtKB-SubCell"/>
</dbReference>
<dbReference type="GO" id="GO:0046872">
    <property type="term" value="F:metal ion binding"/>
    <property type="evidence" value="ECO:0007669"/>
    <property type="project" value="UniProtKB-KW"/>
</dbReference>
<evidence type="ECO:0000313" key="22">
    <source>
        <dbReference type="Proteomes" id="UP000075670"/>
    </source>
</evidence>
<dbReference type="PANTHER" id="PTHR43622">
    <property type="entry name" value="3-DEHYDROQUINATE SYNTHASE"/>
    <property type="match status" value="1"/>
</dbReference>
<evidence type="ECO:0000256" key="8">
    <source>
        <dbReference type="ARBA" id="ARBA00017684"/>
    </source>
</evidence>
<dbReference type="InterPro" id="IPR056179">
    <property type="entry name" value="DHQS_C"/>
</dbReference>
<dbReference type="GO" id="GO:0003856">
    <property type="term" value="F:3-dehydroquinate synthase activity"/>
    <property type="evidence" value="ECO:0007669"/>
    <property type="project" value="UniProtKB-UniRule"/>
</dbReference>
<dbReference type="InterPro" id="IPR030963">
    <property type="entry name" value="DHQ_synth_fam"/>
</dbReference>
<name>A0A151AUK3_9FIRM</name>
<keyword evidence="9 18" id="KW-0963">Cytoplasm</keyword>
<feature type="binding site" evidence="18">
    <location>
        <position position="153"/>
    </location>
    <ligand>
        <name>NAD(+)</name>
        <dbReference type="ChEBI" id="CHEBI:57540"/>
    </ligand>
</feature>
<dbReference type="GO" id="GO:0000166">
    <property type="term" value="F:nucleotide binding"/>
    <property type="evidence" value="ECO:0007669"/>
    <property type="project" value="UniProtKB-KW"/>
</dbReference>
<dbReference type="PATRIC" id="fig|1122241.3.peg.2582"/>
<evidence type="ECO:0000256" key="17">
    <source>
        <dbReference type="ARBA" id="ARBA00023285"/>
    </source>
</evidence>
<dbReference type="Gene3D" id="3.40.50.1970">
    <property type="match status" value="1"/>
</dbReference>
<evidence type="ECO:0000256" key="5">
    <source>
        <dbReference type="ARBA" id="ARBA00004661"/>
    </source>
</evidence>
<dbReference type="OrthoDB" id="9806583at2"/>
<dbReference type="EC" id="4.2.3.4" evidence="7 18"/>